<comment type="caution">
    <text evidence="3">The sequence shown here is derived from an EMBL/GenBank/DDBJ whole genome shotgun (WGS) entry which is preliminary data.</text>
</comment>
<dbReference type="GO" id="GO:0030424">
    <property type="term" value="C:axon"/>
    <property type="evidence" value="ECO:0007669"/>
    <property type="project" value="TreeGrafter"/>
</dbReference>
<dbReference type="Proteomes" id="UP000786811">
    <property type="component" value="Unassembled WGS sequence"/>
</dbReference>
<feature type="domain" description="Ig-like" evidence="2">
    <location>
        <begin position="239"/>
        <end position="335"/>
    </location>
</feature>
<dbReference type="Pfam" id="PF13927">
    <property type="entry name" value="Ig_3"/>
    <property type="match status" value="3"/>
</dbReference>
<dbReference type="InterPro" id="IPR036179">
    <property type="entry name" value="Ig-like_dom_sf"/>
</dbReference>
<dbReference type="Gene3D" id="2.60.40.10">
    <property type="entry name" value="Immunoglobulins"/>
    <property type="match status" value="3"/>
</dbReference>
<dbReference type="GO" id="GO:0007156">
    <property type="term" value="P:homophilic cell adhesion via plasma membrane adhesion molecules"/>
    <property type="evidence" value="ECO:0007669"/>
    <property type="project" value="TreeGrafter"/>
</dbReference>
<dbReference type="FunFam" id="2.60.40.10:FF:000333">
    <property type="entry name" value="Down syndrome cell adhesion molecule"/>
    <property type="match status" value="2"/>
</dbReference>
<sequence>MFQINCVKRITKKDHYTAYSQNSNIHSENIFFSIGCLNVITENYISTYFTPGLPYIRTIPKVTAVAGETLRLKCPVAGYPIEEIKWERSGRELPDNLRQKVLPDGTLVVSSVQKESDTGTYTCWARNKQGHSARRSGDITVIVPPKISPFTADRDLHLGERTSFTCSVTRGDQPVRISWLKDGRPLGPSERVSITNVDQFNSILMIESLSPDHNGNYSCVASNPAAEVSHMQQLVVHVPPIIEPFNFQEGLSEGMRTRTVCGVAAGDQPLTISWLKDGHSPFQLSPKSLSDTSISQLDSYSSLLSLSNLAAEHSGDYTCVAANPAAEVRYTAKLQVKDADEKHYMHESFTIRCSPIL</sequence>
<organism evidence="3 4">
    <name type="scientific">Cotesia congregata</name>
    <name type="common">Parasitoid wasp</name>
    <name type="synonym">Apanteles congregatus</name>
    <dbReference type="NCBI Taxonomy" id="51543"/>
    <lineage>
        <taxon>Eukaryota</taxon>
        <taxon>Metazoa</taxon>
        <taxon>Ecdysozoa</taxon>
        <taxon>Arthropoda</taxon>
        <taxon>Hexapoda</taxon>
        <taxon>Insecta</taxon>
        <taxon>Pterygota</taxon>
        <taxon>Neoptera</taxon>
        <taxon>Endopterygota</taxon>
        <taxon>Hymenoptera</taxon>
        <taxon>Apocrita</taxon>
        <taxon>Ichneumonoidea</taxon>
        <taxon>Braconidae</taxon>
        <taxon>Microgastrinae</taxon>
        <taxon>Cotesia</taxon>
    </lineage>
</organism>
<dbReference type="GO" id="GO:0007411">
    <property type="term" value="P:axon guidance"/>
    <property type="evidence" value="ECO:0007669"/>
    <property type="project" value="TreeGrafter"/>
</dbReference>
<dbReference type="SUPFAM" id="SSF48726">
    <property type="entry name" value="Immunoglobulin"/>
    <property type="match status" value="3"/>
</dbReference>
<name>A0A8J2HI07_COTCN</name>
<dbReference type="PROSITE" id="PS50835">
    <property type="entry name" value="IG_LIKE"/>
    <property type="match status" value="3"/>
</dbReference>
<protein>
    <submittedName>
        <fullName evidence="3">Similar to Dscam2: Down syndrome cell adhesion molecule-like protein Dscam2 (Drosophila melanogaster)</fullName>
    </submittedName>
</protein>
<dbReference type="AlphaFoldDB" id="A0A8J2HI07"/>
<dbReference type="GO" id="GO:0098632">
    <property type="term" value="F:cell-cell adhesion mediator activity"/>
    <property type="evidence" value="ECO:0007669"/>
    <property type="project" value="TreeGrafter"/>
</dbReference>
<dbReference type="GO" id="GO:0005886">
    <property type="term" value="C:plasma membrane"/>
    <property type="evidence" value="ECO:0007669"/>
    <property type="project" value="TreeGrafter"/>
</dbReference>
<feature type="domain" description="Ig-like" evidence="2">
    <location>
        <begin position="145"/>
        <end position="229"/>
    </location>
</feature>
<dbReference type="GO" id="GO:0070593">
    <property type="term" value="P:dendrite self-avoidance"/>
    <property type="evidence" value="ECO:0007669"/>
    <property type="project" value="TreeGrafter"/>
</dbReference>
<evidence type="ECO:0000313" key="3">
    <source>
        <dbReference type="EMBL" id="CAG5100528.1"/>
    </source>
</evidence>
<dbReference type="InterPro" id="IPR007110">
    <property type="entry name" value="Ig-like_dom"/>
</dbReference>
<dbReference type="PANTHER" id="PTHR10075">
    <property type="entry name" value="BASIGIN RELATED"/>
    <property type="match status" value="1"/>
</dbReference>
<reference evidence="3" key="1">
    <citation type="submission" date="2021-04" db="EMBL/GenBank/DDBJ databases">
        <authorList>
            <person name="Chebbi M.A.C M."/>
        </authorList>
    </citation>
    <scope>NUCLEOTIDE SEQUENCE</scope>
</reference>
<dbReference type="CDD" id="cd20958">
    <property type="entry name" value="IgI_5_Dscam"/>
    <property type="match status" value="1"/>
</dbReference>
<accession>A0A8J2HI07</accession>
<dbReference type="SMART" id="SM00409">
    <property type="entry name" value="IG"/>
    <property type="match status" value="3"/>
</dbReference>
<keyword evidence="1" id="KW-0393">Immunoglobulin domain</keyword>
<proteinExistence type="predicted"/>
<dbReference type="PANTHER" id="PTHR10075:SF14">
    <property type="entry name" value="CELL ADHESION MOLECULE DSCAM2-RELATED"/>
    <property type="match status" value="1"/>
</dbReference>
<dbReference type="InterPro" id="IPR003599">
    <property type="entry name" value="Ig_sub"/>
</dbReference>
<gene>
    <name evidence="3" type="ORF">HICCMSTLAB_LOCUS9601</name>
</gene>
<dbReference type="SMART" id="SM00408">
    <property type="entry name" value="IGc2"/>
    <property type="match status" value="3"/>
</dbReference>
<evidence type="ECO:0000259" key="2">
    <source>
        <dbReference type="PROSITE" id="PS50835"/>
    </source>
</evidence>
<dbReference type="EMBL" id="CAJNRD030001122">
    <property type="protein sequence ID" value="CAG5100528.1"/>
    <property type="molecule type" value="Genomic_DNA"/>
</dbReference>
<evidence type="ECO:0000313" key="4">
    <source>
        <dbReference type="Proteomes" id="UP000786811"/>
    </source>
</evidence>
<dbReference type="OrthoDB" id="5969272at2759"/>
<dbReference type="PIRSF" id="PIRSF000615">
    <property type="entry name" value="TyrPK_CSF1-R"/>
    <property type="match status" value="1"/>
</dbReference>
<dbReference type="InterPro" id="IPR013783">
    <property type="entry name" value="Ig-like_fold"/>
</dbReference>
<dbReference type="FunFam" id="2.60.40.10:FF:001035">
    <property type="entry name" value="Down syndrome cell adhesion molecule-like protein Dscam2"/>
    <property type="match status" value="1"/>
</dbReference>
<evidence type="ECO:0000256" key="1">
    <source>
        <dbReference type="ARBA" id="ARBA00023319"/>
    </source>
</evidence>
<keyword evidence="4" id="KW-1185">Reference proteome</keyword>
<feature type="domain" description="Ig-like" evidence="2">
    <location>
        <begin position="54"/>
        <end position="140"/>
    </location>
</feature>
<dbReference type="InterPro" id="IPR003598">
    <property type="entry name" value="Ig_sub2"/>
</dbReference>